<dbReference type="RefSeq" id="WP_259530286.1">
    <property type="nucleotide sequence ID" value="NZ_JANLCK010000009.1"/>
</dbReference>
<gene>
    <name evidence="3" type="ORF">N1028_15530</name>
</gene>
<evidence type="ECO:0000256" key="1">
    <source>
        <dbReference type="ARBA" id="ARBA00006484"/>
    </source>
</evidence>
<dbReference type="PRINTS" id="PR00081">
    <property type="entry name" value="GDHRDH"/>
</dbReference>
<dbReference type="GO" id="GO:0032787">
    <property type="term" value="P:monocarboxylic acid metabolic process"/>
    <property type="evidence" value="ECO:0007669"/>
    <property type="project" value="UniProtKB-ARBA"/>
</dbReference>
<protein>
    <submittedName>
        <fullName evidence="3">SDR family oxidoreductase</fullName>
    </submittedName>
</protein>
<comment type="similarity">
    <text evidence="1">Belongs to the short-chain dehydrogenases/reductases (SDR) family.</text>
</comment>
<dbReference type="AlphaFoldDB" id="A0AA41XFM0"/>
<keyword evidence="2" id="KW-0560">Oxidoreductase</keyword>
<evidence type="ECO:0000256" key="2">
    <source>
        <dbReference type="ARBA" id="ARBA00023002"/>
    </source>
</evidence>
<comment type="caution">
    <text evidence="3">The sequence shown here is derived from an EMBL/GenBank/DDBJ whole genome shotgun (WGS) entry which is preliminary data.</text>
</comment>
<keyword evidence="4" id="KW-1185">Reference proteome</keyword>
<dbReference type="GO" id="GO:0016491">
    <property type="term" value="F:oxidoreductase activity"/>
    <property type="evidence" value="ECO:0007669"/>
    <property type="project" value="UniProtKB-KW"/>
</dbReference>
<evidence type="ECO:0000313" key="3">
    <source>
        <dbReference type="EMBL" id="MCS5727306.1"/>
    </source>
</evidence>
<dbReference type="InterPro" id="IPR050259">
    <property type="entry name" value="SDR"/>
</dbReference>
<dbReference type="Pfam" id="PF13561">
    <property type="entry name" value="adh_short_C2"/>
    <property type="match status" value="1"/>
</dbReference>
<dbReference type="Gene3D" id="3.40.50.720">
    <property type="entry name" value="NAD(P)-binding Rossmann-like Domain"/>
    <property type="match status" value="1"/>
</dbReference>
<organism evidence="3 4">
    <name type="scientific">Herbiconiux oxytropis</name>
    <dbReference type="NCBI Taxonomy" id="2970915"/>
    <lineage>
        <taxon>Bacteria</taxon>
        <taxon>Bacillati</taxon>
        <taxon>Actinomycetota</taxon>
        <taxon>Actinomycetes</taxon>
        <taxon>Micrococcales</taxon>
        <taxon>Microbacteriaceae</taxon>
        <taxon>Herbiconiux</taxon>
    </lineage>
</organism>
<dbReference type="PROSITE" id="PS00061">
    <property type="entry name" value="ADH_SHORT"/>
    <property type="match status" value="1"/>
</dbReference>
<evidence type="ECO:0000313" key="4">
    <source>
        <dbReference type="Proteomes" id="UP001165587"/>
    </source>
</evidence>
<dbReference type="CDD" id="cd05233">
    <property type="entry name" value="SDR_c"/>
    <property type="match status" value="1"/>
</dbReference>
<dbReference type="InterPro" id="IPR002347">
    <property type="entry name" value="SDR_fam"/>
</dbReference>
<dbReference type="FunFam" id="3.40.50.720:FF:000084">
    <property type="entry name" value="Short-chain dehydrogenase reductase"/>
    <property type="match status" value="1"/>
</dbReference>
<proteinExistence type="inferred from homology"/>
<name>A0AA41XFM0_9MICO</name>
<dbReference type="Proteomes" id="UP001165587">
    <property type="component" value="Unassembled WGS sequence"/>
</dbReference>
<dbReference type="EMBL" id="JANLCK010000009">
    <property type="protein sequence ID" value="MCS5727306.1"/>
    <property type="molecule type" value="Genomic_DNA"/>
</dbReference>
<sequence length="274" mass="29039">MDLGISGKKALVTGADSGIGWHTAKLLLEEGATVVMSDIDQSALDEAVSRLPGSGDGGSDGGGDRVHAFAADITSLDDLDELHTKVQDAVGDIDILVQSAGVTGAQGLFHEITDEGWTKTIETDLIGPVRLIRRFLPSLRKGGWGRLVLLASEDAVQPYDDELPYCAAKAGILALAKGLSRSYATEGLLVNAVSPAFIQTPMTDAMMQKRAAELDTTPEEAIESFLVEERPYMELGRRGEPEEVANVIAFLCSDLASFVNGSNYRVDSGSVATI</sequence>
<dbReference type="PANTHER" id="PTHR42879:SF2">
    <property type="entry name" value="3-OXOACYL-[ACYL-CARRIER-PROTEIN] REDUCTASE FABG"/>
    <property type="match status" value="1"/>
</dbReference>
<dbReference type="PRINTS" id="PR00080">
    <property type="entry name" value="SDRFAMILY"/>
</dbReference>
<dbReference type="InterPro" id="IPR020904">
    <property type="entry name" value="Sc_DH/Rdtase_CS"/>
</dbReference>
<dbReference type="InterPro" id="IPR036291">
    <property type="entry name" value="NAD(P)-bd_dom_sf"/>
</dbReference>
<reference evidence="3" key="1">
    <citation type="submission" date="2022-08" db="EMBL/GenBank/DDBJ databases">
        <authorList>
            <person name="Deng Y."/>
            <person name="Han X.-F."/>
            <person name="Zhang Y.-Q."/>
        </authorList>
    </citation>
    <scope>NUCLEOTIDE SEQUENCE</scope>
    <source>
        <strain evidence="3">CPCC 203407</strain>
    </source>
</reference>
<accession>A0AA41XFM0</accession>
<dbReference type="PANTHER" id="PTHR42879">
    <property type="entry name" value="3-OXOACYL-(ACYL-CARRIER-PROTEIN) REDUCTASE"/>
    <property type="match status" value="1"/>
</dbReference>
<dbReference type="SUPFAM" id="SSF51735">
    <property type="entry name" value="NAD(P)-binding Rossmann-fold domains"/>
    <property type="match status" value="1"/>
</dbReference>